<accession>A0A5C6LY86</accession>
<name>A0A5C6LY86_9BACT</name>
<evidence type="ECO:0000313" key="2">
    <source>
        <dbReference type="EMBL" id="TWW02385.1"/>
    </source>
</evidence>
<evidence type="ECO:0008006" key="4">
    <source>
        <dbReference type="Google" id="ProtNLM"/>
    </source>
</evidence>
<evidence type="ECO:0000256" key="1">
    <source>
        <dbReference type="SAM" id="Phobius"/>
    </source>
</evidence>
<gene>
    <name evidence="2" type="ORF">FEF09_00835</name>
</gene>
<protein>
    <recommendedName>
        <fullName evidence="4">DUF1648 domain-containing protein</fullName>
    </recommendedName>
</protein>
<keyword evidence="1" id="KW-0472">Membrane</keyword>
<dbReference type="AlphaFoldDB" id="A0A5C6LY86"/>
<feature type="transmembrane region" description="Helical" evidence="1">
    <location>
        <begin position="56"/>
        <end position="75"/>
    </location>
</feature>
<feature type="transmembrane region" description="Helical" evidence="1">
    <location>
        <begin position="87"/>
        <end position="107"/>
    </location>
</feature>
<feature type="transmembrane region" description="Helical" evidence="1">
    <location>
        <begin position="17"/>
        <end position="36"/>
    </location>
</feature>
<sequence>MQQESKRQKISKTAAKTAVRIFVIVLFMGILPLVAGNDQGWNDRIANAHLIITNKWTLVFPGILLIGFLWLAILCKKNKYQQVDVNWLLVLNSVILITYLVMLYSRIYKVLLA</sequence>
<dbReference type="OrthoDB" id="676528at2"/>
<keyword evidence="3" id="KW-1185">Reference proteome</keyword>
<keyword evidence="1" id="KW-0812">Transmembrane</keyword>
<organism evidence="2 3">
    <name type="scientific">Chitinophaga pinensis</name>
    <dbReference type="NCBI Taxonomy" id="79329"/>
    <lineage>
        <taxon>Bacteria</taxon>
        <taxon>Pseudomonadati</taxon>
        <taxon>Bacteroidota</taxon>
        <taxon>Chitinophagia</taxon>
        <taxon>Chitinophagales</taxon>
        <taxon>Chitinophagaceae</taxon>
        <taxon>Chitinophaga</taxon>
    </lineage>
</organism>
<dbReference type="RefSeq" id="WP_146302963.1">
    <property type="nucleotide sequence ID" value="NZ_VOHS01000001.1"/>
</dbReference>
<keyword evidence="1" id="KW-1133">Transmembrane helix</keyword>
<dbReference type="EMBL" id="VOHS01000001">
    <property type="protein sequence ID" value="TWW02385.1"/>
    <property type="molecule type" value="Genomic_DNA"/>
</dbReference>
<comment type="caution">
    <text evidence="2">The sequence shown here is derived from an EMBL/GenBank/DDBJ whole genome shotgun (WGS) entry which is preliminary data.</text>
</comment>
<evidence type="ECO:0000313" key="3">
    <source>
        <dbReference type="Proteomes" id="UP000318815"/>
    </source>
</evidence>
<reference evidence="2 3" key="1">
    <citation type="submission" date="2019-08" db="EMBL/GenBank/DDBJ databases">
        <title>Whole genome sequencing of chitin degrading bacteria Chitinophaga pinensis YS16.</title>
        <authorList>
            <person name="Singh R.P."/>
            <person name="Manchanda G."/>
            <person name="Maurya I.K."/>
            <person name="Joshi N.K."/>
            <person name="Srivastava A.K."/>
        </authorList>
    </citation>
    <scope>NUCLEOTIDE SEQUENCE [LARGE SCALE GENOMIC DNA]</scope>
    <source>
        <strain evidence="2 3">YS-16</strain>
    </source>
</reference>
<dbReference type="Proteomes" id="UP000318815">
    <property type="component" value="Unassembled WGS sequence"/>
</dbReference>
<proteinExistence type="predicted"/>